<dbReference type="SUPFAM" id="SSF57667">
    <property type="entry name" value="beta-beta-alpha zinc fingers"/>
    <property type="match status" value="1"/>
</dbReference>
<feature type="compositionally biased region" description="Basic and acidic residues" evidence="1">
    <location>
        <begin position="234"/>
        <end position="243"/>
    </location>
</feature>
<evidence type="ECO:0000313" key="2">
    <source>
        <dbReference type="EnsemblMetazoa" id="AATE012721-PA.1"/>
    </source>
</evidence>
<feature type="region of interest" description="Disordered" evidence="1">
    <location>
        <begin position="37"/>
        <end position="73"/>
    </location>
</feature>
<reference evidence="2" key="1">
    <citation type="submission" date="2022-08" db="UniProtKB">
        <authorList>
            <consortium name="EnsemblMetazoa"/>
        </authorList>
    </citation>
    <scope>IDENTIFICATION</scope>
    <source>
        <strain evidence="2">EBRO</strain>
    </source>
</reference>
<feature type="region of interest" description="Disordered" evidence="1">
    <location>
        <begin position="123"/>
        <end position="159"/>
    </location>
</feature>
<organism evidence="2">
    <name type="scientific">Anopheles atroparvus</name>
    <name type="common">European mosquito</name>
    <dbReference type="NCBI Taxonomy" id="41427"/>
    <lineage>
        <taxon>Eukaryota</taxon>
        <taxon>Metazoa</taxon>
        <taxon>Ecdysozoa</taxon>
        <taxon>Arthropoda</taxon>
        <taxon>Hexapoda</taxon>
        <taxon>Insecta</taxon>
        <taxon>Pterygota</taxon>
        <taxon>Neoptera</taxon>
        <taxon>Endopterygota</taxon>
        <taxon>Diptera</taxon>
        <taxon>Nematocera</taxon>
        <taxon>Culicoidea</taxon>
        <taxon>Culicidae</taxon>
        <taxon>Anophelinae</taxon>
        <taxon>Anopheles</taxon>
    </lineage>
</organism>
<evidence type="ECO:0000256" key="1">
    <source>
        <dbReference type="SAM" id="MobiDB-lite"/>
    </source>
</evidence>
<feature type="region of interest" description="Disordered" evidence="1">
    <location>
        <begin position="201"/>
        <end position="243"/>
    </location>
</feature>
<dbReference type="InterPro" id="IPR036236">
    <property type="entry name" value="Znf_C2H2_sf"/>
</dbReference>
<name>A0A182J7A8_ANOAO</name>
<proteinExistence type="predicted"/>
<dbReference type="InterPro" id="IPR013087">
    <property type="entry name" value="Znf_C2H2_type"/>
</dbReference>
<dbReference type="AlphaFoldDB" id="A0A182J7A8"/>
<protein>
    <submittedName>
        <fullName evidence="2">Uncharacterized protein</fullName>
    </submittedName>
</protein>
<accession>A0A182J7A8</accession>
<dbReference type="VEuPathDB" id="VectorBase:AATE012721"/>
<dbReference type="PROSITE" id="PS00028">
    <property type="entry name" value="ZINC_FINGER_C2H2_1"/>
    <property type="match status" value="1"/>
</dbReference>
<feature type="compositionally biased region" description="Low complexity" evidence="1">
    <location>
        <begin position="145"/>
        <end position="159"/>
    </location>
</feature>
<dbReference type="EnsemblMetazoa" id="AATE012721-RA">
    <property type="protein sequence ID" value="AATE012721-PA.1"/>
    <property type="gene ID" value="AATE012721"/>
</dbReference>
<sequence>MRRRAIASMMMSAYSHHPPHLHQSNLTAEVLLLSPLPASPTRTTSPAIPRTSLHQRHPASAMMTSSSSSSNSSSSAAAAAAAMVLVDGASAIASMMMSAYSHHPPHLHQSNLTAEVLLLSPLPASPTRTTSPAIPRTSLHQRHPASAMMTSSSSSSNSSSSAAAAAAAMVLVDGASNGSDRRRYVPVEPCYSRLAVRQPHTISGACPSSSMTPSRLSTEDALDSSSSSPRARVVPRDKGGTPVYLEHREDIGRNLRRSTTGARIKLVATAGLLQQPPARVVSDGSASTSTTTTAALVVNSDGSKRFRCEYCSFYCSWRYDLKLHLKQKHGILKKIV</sequence>
<feature type="compositionally biased region" description="Low complexity" evidence="1">
    <location>
        <begin position="59"/>
        <end position="73"/>
    </location>
</feature>
<feature type="compositionally biased region" description="Polar residues" evidence="1">
    <location>
        <begin position="206"/>
        <end position="216"/>
    </location>
</feature>